<evidence type="ECO:0000256" key="1">
    <source>
        <dbReference type="ARBA" id="ARBA00004496"/>
    </source>
</evidence>
<evidence type="ECO:0000256" key="12">
    <source>
        <dbReference type="ARBA" id="ARBA00025401"/>
    </source>
</evidence>
<dbReference type="InterPro" id="IPR027417">
    <property type="entry name" value="P-loop_NTPase"/>
</dbReference>
<keyword evidence="8 13" id="KW-0067">ATP-binding</keyword>
<evidence type="ECO:0000256" key="8">
    <source>
        <dbReference type="ARBA" id="ARBA00022840"/>
    </source>
</evidence>
<evidence type="ECO:0000256" key="3">
    <source>
        <dbReference type="ARBA" id="ARBA00020170"/>
    </source>
</evidence>
<dbReference type="HOGENOM" id="CLU_040267_1_1_11"/>
<proteinExistence type="inferred from homology"/>
<dbReference type="GO" id="GO:0006302">
    <property type="term" value="P:double-strand break repair"/>
    <property type="evidence" value="ECO:0007669"/>
    <property type="project" value="TreeGrafter"/>
</dbReference>
<dbReference type="GO" id="GO:0005524">
    <property type="term" value="F:ATP binding"/>
    <property type="evidence" value="ECO:0007669"/>
    <property type="project" value="UniProtKB-UniRule"/>
</dbReference>
<evidence type="ECO:0000256" key="11">
    <source>
        <dbReference type="ARBA" id="ARBA00023236"/>
    </source>
</evidence>
<keyword evidence="4 13" id="KW-0963">Cytoplasm</keyword>
<protein>
    <recommendedName>
        <fullName evidence="3 13">DNA replication and repair protein RecF</fullName>
    </recommendedName>
</protein>
<keyword evidence="10 13" id="KW-0234">DNA repair</keyword>
<dbReference type="PROSITE" id="PS00617">
    <property type="entry name" value="RECF_1"/>
    <property type="match status" value="1"/>
</dbReference>
<keyword evidence="6 13" id="KW-0547">Nucleotide-binding</keyword>
<dbReference type="InterPro" id="IPR018078">
    <property type="entry name" value="DNA-binding_RecF_CS"/>
</dbReference>
<dbReference type="Proteomes" id="UP000001549">
    <property type="component" value="Chromosome"/>
</dbReference>
<dbReference type="PANTHER" id="PTHR32182:SF0">
    <property type="entry name" value="DNA REPLICATION AND REPAIR PROTEIN RECF"/>
    <property type="match status" value="1"/>
</dbReference>
<dbReference type="Gene3D" id="3.40.50.300">
    <property type="entry name" value="P-loop containing nucleotide triphosphate hydrolases"/>
    <property type="match status" value="1"/>
</dbReference>
<evidence type="ECO:0000313" key="16">
    <source>
        <dbReference type="EMBL" id="AEH07601.1"/>
    </source>
</evidence>
<accession>F8B075</accession>
<dbReference type="STRING" id="656024.FsymDg_0008"/>
<reference evidence="16 17" key="1">
    <citation type="submission" date="2011-05" db="EMBL/GenBank/DDBJ databases">
        <title>Complete sequence of chromosome of Frankia symbiont of Datisca glomerata.</title>
        <authorList>
            <consortium name="US DOE Joint Genome Institute"/>
            <person name="Lucas S."/>
            <person name="Han J."/>
            <person name="Lapidus A."/>
            <person name="Cheng J.-F."/>
            <person name="Goodwin L."/>
            <person name="Pitluck S."/>
            <person name="Peters L."/>
            <person name="Mikhailova N."/>
            <person name="Chertkov O."/>
            <person name="Teshima H."/>
            <person name="Han C."/>
            <person name="Tapia R."/>
            <person name="Land M."/>
            <person name="Hauser L."/>
            <person name="Kyrpides N."/>
            <person name="Ivanova N."/>
            <person name="Pagani I."/>
            <person name="Berry A."/>
            <person name="Pawlowski K."/>
            <person name="Persson T."/>
            <person name="Vanden Heuvel B."/>
            <person name="Benson D."/>
            <person name="Woyke T."/>
        </authorList>
    </citation>
    <scope>NUCLEOTIDE SEQUENCE [LARGE SCALE GENOMIC DNA]</scope>
    <source>
        <strain evidence="17">4085684</strain>
    </source>
</reference>
<dbReference type="GO" id="GO:0000731">
    <property type="term" value="P:DNA synthesis involved in DNA repair"/>
    <property type="evidence" value="ECO:0007669"/>
    <property type="project" value="TreeGrafter"/>
</dbReference>
<dbReference type="InterPro" id="IPR001238">
    <property type="entry name" value="DNA-binding_RecF"/>
</dbReference>
<evidence type="ECO:0000256" key="10">
    <source>
        <dbReference type="ARBA" id="ARBA00023204"/>
    </source>
</evidence>
<dbReference type="GO" id="GO:0006260">
    <property type="term" value="P:DNA replication"/>
    <property type="evidence" value="ECO:0007669"/>
    <property type="project" value="UniProtKB-UniRule"/>
</dbReference>
<dbReference type="InterPro" id="IPR042174">
    <property type="entry name" value="RecF_2"/>
</dbReference>
<keyword evidence="7 13" id="KW-0227">DNA damage</keyword>
<keyword evidence="9 13" id="KW-0238">DNA-binding</keyword>
<comment type="function">
    <text evidence="12 13">The RecF protein is involved in DNA metabolism; it is required for DNA replication and normal SOS inducibility. RecF binds preferentially to single-stranded, linear DNA. It also seems to bind ATP.</text>
</comment>
<evidence type="ECO:0000256" key="9">
    <source>
        <dbReference type="ARBA" id="ARBA00023125"/>
    </source>
</evidence>
<comment type="subcellular location">
    <subcellularLocation>
        <location evidence="1 13">Cytoplasm</location>
    </subcellularLocation>
</comment>
<dbReference type="Gene3D" id="1.20.1050.90">
    <property type="entry name" value="RecF/RecN/SMC, N-terminal domain"/>
    <property type="match status" value="2"/>
</dbReference>
<keyword evidence="11 13" id="KW-0742">SOS response</keyword>
<evidence type="ECO:0000256" key="4">
    <source>
        <dbReference type="ARBA" id="ARBA00022490"/>
    </source>
</evidence>
<organism evidence="16 17">
    <name type="scientific">Candidatus Protofrankia datiscae</name>
    <dbReference type="NCBI Taxonomy" id="2716812"/>
    <lineage>
        <taxon>Bacteria</taxon>
        <taxon>Bacillati</taxon>
        <taxon>Actinomycetota</taxon>
        <taxon>Actinomycetes</taxon>
        <taxon>Frankiales</taxon>
        <taxon>Frankiaceae</taxon>
        <taxon>Protofrankia</taxon>
    </lineage>
</organism>
<dbReference type="GO" id="GO:0005737">
    <property type="term" value="C:cytoplasm"/>
    <property type="evidence" value="ECO:0007669"/>
    <property type="project" value="UniProtKB-SubCell"/>
</dbReference>
<dbReference type="eggNOG" id="COG1195">
    <property type="taxonomic scope" value="Bacteria"/>
</dbReference>
<evidence type="ECO:0000256" key="2">
    <source>
        <dbReference type="ARBA" id="ARBA00008016"/>
    </source>
</evidence>
<evidence type="ECO:0000313" key="17">
    <source>
        <dbReference type="Proteomes" id="UP000001549"/>
    </source>
</evidence>
<keyword evidence="17" id="KW-1185">Reference proteome</keyword>
<dbReference type="PANTHER" id="PTHR32182">
    <property type="entry name" value="DNA REPLICATION AND REPAIR PROTEIN RECF"/>
    <property type="match status" value="1"/>
</dbReference>
<name>F8B075_9ACTN</name>
<keyword evidence="5 13" id="KW-0235">DNA replication</keyword>
<dbReference type="InterPro" id="IPR003395">
    <property type="entry name" value="RecF/RecN/SMC_N"/>
</dbReference>
<dbReference type="EMBL" id="CP002801">
    <property type="protein sequence ID" value="AEH07601.1"/>
    <property type="molecule type" value="Genomic_DNA"/>
</dbReference>
<evidence type="ECO:0000256" key="6">
    <source>
        <dbReference type="ARBA" id="ARBA00022741"/>
    </source>
</evidence>
<sequence>MRLTHLSLVDFRSYPALDLLLAPGVNTFVGSNGQGKTNLLEAVGYLATLGSHRVASDAPLVREGATSAAVRARIARGDRAALVEIEIIPGRANRARLNRAPLARSHDVLGLLVMVFFAPEDLALVKGDPAGRRRFLDDLLVARTPRLAGVLADYDKVLRQRSTLLRTAGAARRSGRAGDLRTLDVWDSHLVRHGCELLAARLALVEQLRPRVAAAYRAVASAPVPRPSAVPAVPAVPAGQPGPVAPVAPPGPGATVEPDMLAGADAPGTPDGSAAAADVAGSVVAPAGERELTGVEYRSSVVARVAERAGGPVPDQTGNRTGDPVGGQAGGEPVPDRTVLAEAMLAELAAVRQQEIERGATLVGPHRDELLLSISGRPARGYASHGESWSLALALKLASFELLQDDQREPVLLLDDVFAELDTHRRDRLAELIRSAEQVLVTAAVEADVPAALAGARFTVADGKVSRVG</sequence>
<evidence type="ECO:0000256" key="14">
    <source>
        <dbReference type="SAM" id="MobiDB-lite"/>
    </source>
</evidence>
<dbReference type="HAMAP" id="MF_00365">
    <property type="entry name" value="RecF"/>
    <property type="match status" value="1"/>
</dbReference>
<dbReference type="KEGG" id="fsy:FsymDg_0008"/>
<dbReference type="PROSITE" id="PS00618">
    <property type="entry name" value="RECF_2"/>
    <property type="match status" value="1"/>
</dbReference>
<evidence type="ECO:0000256" key="13">
    <source>
        <dbReference type="HAMAP-Rule" id="MF_00365"/>
    </source>
</evidence>
<evidence type="ECO:0000259" key="15">
    <source>
        <dbReference type="Pfam" id="PF02463"/>
    </source>
</evidence>
<dbReference type="Pfam" id="PF02463">
    <property type="entry name" value="SMC_N"/>
    <property type="match status" value="1"/>
</dbReference>
<dbReference type="RefSeq" id="WP_013871599.1">
    <property type="nucleotide sequence ID" value="NC_015656.1"/>
</dbReference>
<dbReference type="AlphaFoldDB" id="F8B075"/>
<feature type="domain" description="RecF/RecN/SMC N-terminal" evidence="15">
    <location>
        <begin position="3"/>
        <end position="446"/>
    </location>
</feature>
<evidence type="ECO:0000256" key="7">
    <source>
        <dbReference type="ARBA" id="ARBA00022763"/>
    </source>
</evidence>
<feature type="binding site" evidence="13">
    <location>
        <begin position="30"/>
        <end position="37"/>
    </location>
    <ligand>
        <name>ATP</name>
        <dbReference type="ChEBI" id="CHEBI:30616"/>
    </ligand>
</feature>
<gene>
    <name evidence="13" type="primary">recF</name>
    <name evidence="16" type="ordered locus">FsymDg_0008</name>
</gene>
<feature type="region of interest" description="Disordered" evidence="14">
    <location>
        <begin position="309"/>
        <end position="333"/>
    </location>
</feature>
<dbReference type="SUPFAM" id="SSF52540">
    <property type="entry name" value="P-loop containing nucleoside triphosphate hydrolases"/>
    <property type="match status" value="1"/>
</dbReference>
<evidence type="ECO:0000256" key="5">
    <source>
        <dbReference type="ARBA" id="ARBA00022705"/>
    </source>
</evidence>
<comment type="similarity">
    <text evidence="2 13">Belongs to the RecF family.</text>
</comment>
<dbReference type="GO" id="GO:0009432">
    <property type="term" value="P:SOS response"/>
    <property type="evidence" value="ECO:0007669"/>
    <property type="project" value="UniProtKB-UniRule"/>
</dbReference>
<dbReference type="GO" id="GO:0003697">
    <property type="term" value="F:single-stranded DNA binding"/>
    <property type="evidence" value="ECO:0007669"/>
    <property type="project" value="UniProtKB-UniRule"/>
</dbReference>